<dbReference type="SUPFAM" id="SSF53901">
    <property type="entry name" value="Thiolase-like"/>
    <property type="match status" value="2"/>
</dbReference>
<dbReference type="Proteomes" id="UP000261212">
    <property type="component" value="Unassembled WGS sequence"/>
</dbReference>
<dbReference type="PANTHER" id="PTHR11712:SF336">
    <property type="entry name" value="3-OXOACYL-[ACYL-CARRIER-PROTEIN] SYNTHASE, MITOCHONDRIAL"/>
    <property type="match status" value="1"/>
</dbReference>
<keyword evidence="9 14" id="KW-0275">Fatty acid biosynthesis</keyword>
<dbReference type="CDD" id="cd00834">
    <property type="entry name" value="KAS_I_II"/>
    <property type="match status" value="1"/>
</dbReference>
<evidence type="ECO:0000256" key="10">
    <source>
        <dbReference type="ARBA" id="ARBA00023315"/>
    </source>
</evidence>
<comment type="pathway">
    <text evidence="1 14">Lipid metabolism; fatty acid biosynthesis.</text>
</comment>
<comment type="caution">
    <text evidence="18">The sequence shown here is derived from an EMBL/GenBank/DDBJ whole genome shotgun (WGS) entry which is preliminary data.</text>
</comment>
<dbReference type="NCBIfam" id="TIGR03150">
    <property type="entry name" value="fabF"/>
    <property type="match status" value="1"/>
</dbReference>
<evidence type="ECO:0000256" key="6">
    <source>
        <dbReference type="ARBA" id="ARBA00022679"/>
    </source>
</evidence>
<accession>A0A3E3DUQ0</accession>
<dbReference type="FunFam" id="3.40.47.10:FF:000009">
    <property type="entry name" value="3-oxoacyl-[acyl-carrier-protein] synthase 2"/>
    <property type="match status" value="1"/>
</dbReference>
<keyword evidence="8" id="KW-0443">Lipid metabolism</keyword>
<dbReference type="EC" id="2.3.1.179" evidence="3 14"/>
<dbReference type="EMBL" id="QUSM01000008">
    <property type="protein sequence ID" value="RGD73010.1"/>
    <property type="molecule type" value="Genomic_DNA"/>
</dbReference>
<dbReference type="UniPathway" id="UPA00094"/>
<dbReference type="PROSITE" id="PS52004">
    <property type="entry name" value="KS3_2"/>
    <property type="match status" value="1"/>
</dbReference>
<evidence type="ECO:0000256" key="14">
    <source>
        <dbReference type="PIRNR" id="PIRNR000447"/>
    </source>
</evidence>
<comment type="catalytic activity">
    <reaction evidence="13 14">
        <text>a fatty acyl-[ACP] + malonyl-[ACP] + H(+) = a 3-oxoacyl-[ACP] + holo-[ACP] + CO2</text>
        <dbReference type="Rhea" id="RHEA:22836"/>
        <dbReference type="Rhea" id="RHEA-COMP:9623"/>
        <dbReference type="Rhea" id="RHEA-COMP:9685"/>
        <dbReference type="Rhea" id="RHEA-COMP:9916"/>
        <dbReference type="Rhea" id="RHEA-COMP:14125"/>
        <dbReference type="ChEBI" id="CHEBI:15378"/>
        <dbReference type="ChEBI" id="CHEBI:16526"/>
        <dbReference type="ChEBI" id="CHEBI:64479"/>
        <dbReference type="ChEBI" id="CHEBI:78449"/>
        <dbReference type="ChEBI" id="CHEBI:78776"/>
        <dbReference type="ChEBI" id="CHEBI:138651"/>
    </reaction>
</comment>
<evidence type="ECO:0000256" key="1">
    <source>
        <dbReference type="ARBA" id="ARBA00005194"/>
    </source>
</evidence>
<keyword evidence="6 14" id="KW-0808">Transferase</keyword>
<dbReference type="InterPro" id="IPR016039">
    <property type="entry name" value="Thiolase-like"/>
</dbReference>
<dbReference type="Gene3D" id="3.40.47.10">
    <property type="match status" value="1"/>
</dbReference>
<evidence type="ECO:0000256" key="9">
    <source>
        <dbReference type="ARBA" id="ARBA00023160"/>
    </source>
</evidence>
<keyword evidence="10 14" id="KW-0012">Acyltransferase</keyword>
<comment type="catalytic activity">
    <reaction evidence="12 14">
        <text>(9Z)-hexadecenoyl-[ACP] + malonyl-[ACP] + H(+) = 3-oxo-(11Z)-octadecenoyl-[ACP] + holo-[ACP] + CO2</text>
        <dbReference type="Rhea" id="RHEA:55040"/>
        <dbReference type="Rhea" id="RHEA-COMP:9623"/>
        <dbReference type="Rhea" id="RHEA-COMP:9685"/>
        <dbReference type="Rhea" id="RHEA-COMP:10800"/>
        <dbReference type="Rhea" id="RHEA-COMP:14074"/>
        <dbReference type="ChEBI" id="CHEBI:15378"/>
        <dbReference type="ChEBI" id="CHEBI:16526"/>
        <dbReference type="ChEBI" id="CHEBI:64479"/>
        <dbReference type="ChEBI" id="CHEBI:78449"/>
        <dbReference type="ChEBI" id="CHEBI:83989"/>
        <dbReference type="ChEBI" id="CHEBI:138538"/>
        <dbReference type="EC" id="2.3.1.179"/>
    </reaction>
</comment>
<feature type="domain" description="Ketosynthase family 3 (KS3)" evidence="17">
    <location>
        <begin position="2"/>
        <end position="409"/>
    </location>
</feature>
<evidence type="ECO:0000256" key="5">
    <source>
        <dbReference type="ARBA" id="ARBA00022516"/>
    </source>
</evidence>
<comment type="similarity">
    <text evidence="2 14 16">Belongs to the thiolase-like superfamily. Beta-ketoacyl-ACP synthases family.</text>
</comment>
<sequence>MKRRVVISGLGAVSPIGNDVDTMWDSIKEGKCGIDEITHFDTSEYRVKLAAEVKDLDMEKYLKKREIKFNDRFTTFARIAAMQAMNDSNIDLKNVDKNRFGVIIASGIGGIETIENAQMNMEKRGPSKVSPYFIPMCLINLAAGNVAIDFGLKGHCSSTVTACAAASNAIGEAFHKIRDGYEDLMLAGGSEASITPLAMAGFMSMRALHEGDDKNRASIPFDKDRSGFVMGEGAGVLLLEEYEHAKKRGAKIYAEIVGYGATCDAHHVTAPIDDGSGGARAMASAIEDASINASDVDYINAHGTSTPLNDKTETMAVKSAFGNHAKELKISSTKSNTGHLLGASGAIEAIISIKAIENSFIPPTINYKNQDEDCDLNVVSNKGLNEEVNYAMSNSLGFGGHNASLIFKKADK</sequence>
<comment type="function">
    <text evidence="11 14">Involved in the type II fatty acid elongation cycle. Catalyzes the elongation of a wide range of acyl-ACP by the addition of two carbons from malonyl-ACP to an acyl acceptor. Can efficiently catalyze the conversion of palmitoleoyl-ACP (cis-hexadec-9-enoyl-ACP) to cis-vaccenoyl-ACP (cis-octadec-11-enoyl-ACP), an essential step in the thermal regulation of fatty acid composition.</text>
</comment>
<dbReference type="InterPro" id="IPR020841">
    <property type="entry name" value="PKS_Beta-ketoAc_synthase_dom"/>
</dbReference>
<dbReference type="InterPro" id="IPR000794">
    <property type="entry name" value="Beta-ketoacyl_synthase"/>
</dbReference>
<organism evidence="18 19">
    <name type="scientific">Anaerofustis stercorihominis</name>
    <dbReference type="NCBI Taxonomy" id="214853"/>
    <lineage>
        <taxon>Bacteria</taxon>
        <taxon>Bacillati</taxon>
        <taxon>Bacillota</taxon>
        <taxon>Clostridia</taxon>
        <taxon>Eubacteriales</taxon>
        <taxon>Eubacteriaceae</taxon>
        <taxon>Anaerofustis</taxon>
    </lineage>
</organism>
<evidence type="ECO:0000313" key="18">
    <source>
        <dbReference type="EMBL" id="RGD73010.1"/>
    </source>
</evidence>
<dbReference type="InterPro" id="IPR018201">
    <property type="entry name" value="Ketoacyl_synth_AS"/>
</dbReference>
<evidence type="ECO:0000256" key="15">
    <source>
        <dbReference type="PIRSR" id="PIRSR000447-1"/>
    </source>
</evidence>
<evidence type="ECO:0000256" key="11">
    <source>
        <dbReference type="ARBA" id="ARBA00024006"/>
    </source>
</evidence>
<evidence type="ECO:0000256" key="12">
    <source>
        <dbReference type="ARBA" id="ARBA00047318"/>
    </source>
</evidence>
<dbReference type="GO" id="GO:0004315">
    <property type="term" value="F:3-oxoacyl-[acyl-carrier-protein] synthase activity"/>
    <property type="evidence" value="ECO:0007669"/>
    <property type="project" value="UniProtKB-UniRule"/>
</dbReference>
<proteinExistence type="inferred from homology"/>
<dbReference type="AlphaFoldDB" id="A0A3E3DUQ0"/>
<evidence type="ECO:0000256" key="8">
    <source>
        <dbReference type="ARBA" id="ARBA00023098"/>
    </source>
</evidence>
<protein>
    <recommendedName>
        <fullName evidence="4 14">3-oxoacyl-[acyl-carrier-protein] synthase 2</fullName>
        <ecNumber evidence="3 14">2.3.1.179</ecNumber>
    </recommendedName>
</protein>
<feature type="active site" description="For beta-ketoacyl synthase activity" evidence="15">
    <location>
        <position position="163"/>
    </location>
</feature>
<dbReference type="GO" id="GO:0005829">
    <property type="term" value="C:cytosol"/>
    <property type="evidence" value="ECO:0007669"/>
    <property type="project" value="TreeGrafter"/>
</dbReference>
<keyword evidence="7" id="KW-0276">Fatty acid metabolism</keyword>
<dbReference type="Pfam" id="PF00109">
    <property type="entry name" value="ketoacyl-synt"/>
    <property type="match status" value="1"/>
</dbReference>
<evidence type="ECO:0000256" key="16">
    <source>
        <dbReference type="RuleBase" id="RU003694"/>
    </source>
</evidence>
<name>A0A3E3DUQ0_9FIRM</name>
<dbReference type="RefSeq" id="WP_117532772.1">
    <property type="nucleotide sequence ID" value="NZ_QUSM01000008.1"/>
</dbReference>
<evidence type="ECO:0000256" key="7">
    <source>
        <dbReference type="ARBA" id="ARBA00022832"/>
    </source>
</evidence>
<reference evidence="18 19" key="1">
    <citation type="submission" date="2018-08" db="EMBL/GenBank/DDBJ databases">
        <title>A genome reference for cultivated species of the human gut microbiota.</title>
        <authorList>
            <person name="Zou Y."/>
            <person name="Xue W."/>
            <person name="Luo G."/>
        </authorList>
    </citation>
    <scope>NUCLEOTIDE SEQUENCE [LARGE SCALE GENOMIC DNA]</scope>
    <source>
        <strain evidence="18 19">AM25-6</strain>
    </source>
</reference>
<dbReference type="NCBIfam" id="NF005589">
    <property type="entry name" value="PRK07314.1"/>
    <property type="match status" value="1"/>
</dbReference>
<dbReference type="GO" id="GO:0006633">
    <property type="term" value="P:fatty acid biosynthetic process"/>
    <property type="evidence" value="ECO:0007669"/>
    <property type="project" value="UniProtKB-UniRule"/>
</dbReference>
<dbReference type="InterPro" id="IPR014031">
    <property type="entry name" value="Ketoacyl_synth_C"/>
</dbReference>
<dbReference type="SMART" id="SM00825">
    <property type="entry name" value="PKS_KS"/>
    <property type="match status" value="1"/>
</dbReference>
<gene>
    <name evidence="18" type="primary">fabF</name>
    <name evidence="18" type="ORF">DW687_11120</name>
</gene>
<dbReference type="Pfam" id="PF02801">
    <property type="entry name" value="Ketoacyl-synt_C"/>
    <property type="match status" value="1"/>
</dbReference>
<evidence type="ECO:0000256" key="13">
    <source>
        <dbReference type="ARBA" id="ARBA00047659"/>
    </source>
</evidence>
<evidence type="ECO:0000256" key="4">
    <source>
        <dbReference type="ARBA" id="ARBA00014657"/>
    </source>
</evidence>
<dbReference type="PROSITE" id="PS00606">
    <property type="entry name" value="KS3_1"/>
    <property type="match status" value="1"/>
</dbReference>
<dbReference type="InterPro" id="IPR014030">
    <property type="entry name" value="Ketoacyl_synth_N"/>
</dbReference>
<evidence type="ECO:0000256" key="2">
    <source>
        <dbReference type="ARBA" id="ARBA00008467"/>
    </source>
</evidence>
<evidence type="ECO:0000259" key="17">
    <source>
        <dbReference type="PROSITE" id="PS52004"/>
    </source>
</evidence>
<dbReference type="InterPro" id="IPR017568">
    <property type="entry name" value="3-oxoacyl-ACP_synth-2"/>
</dbReference>
<evidence type="ECO:0000256" key="3">
    <source>
        <dbReference type="ARBA" id="ARBA00012356"/>
    </source>
</evidence>
<keyword evidence="5 14" id="KW-0444">Lipid biosynthesis</keyword>
<dbReference type="PANTHER" id="PTHR11712">
    <property type="entry name" value="POLYKETIDE SYNTHASE-RELATED"/>
    <property type="match status" value="1"/>
</dbReference>
<dbReference type="PIRSF" id="PIRSF000447">
    <property type="entry name" value="KAS_II"/>
    <property type="match status" value="1"/>
</dbReference>
<evidence type="ECO:0000313" key="19">
    <source>
        <dbReference type="Proteomes" id="UP000261212"/>
    </source>
</evidence>